<organism evidence="1 2">
    <name type="scientific">Flavobacterium cheonanense</name>
    <dbReference type="NCBI Taxonomy" id="706183"/>
    <lineage>
        <taxon>Bacteria</taxon>
        <taxon>Pseudomonadati</taxon>
        <taxon>Bacteroidota</taxon>
        <taxon>Flavobacteriia</taxon>
        <taxon>Flavobacteriales</taxon>
        <taxon>Flavobacteriaceae</taxon>
        <taxon>Flavobacterium</taxon>
    </lineage>
</organism>
<protein>
    <submittedName>
        <fullName evidence="1">Uncharacterized protein</fullName>
    </submittedName>
</protein>
<dbReference type="RefSeq" id="WP_344814998.1">
    <property type="nucleotide sequence ID" value="NZ_BAABCT010000001.1"/>
</dbReference>
<name>A0ABP7V7Y9_9FLAO</name>
<dbReference type="Proteomes" id="UP001500367">
    <property type="component" value="Unassembled WGS sequence"/>
</dbReference>
<evidence type="ECO:0000313" key="1">
    <source>
        <dbReference type="EMBL" id="GAA4061420.1"/>
    </source>
</evidence>
<comment type="caution">
    <text evidence="1">The sequence shown here is derived from an EMBL/GenBank/DDBJ whole genome shotgun (WGS) entry which is preliminary data.</text>
</comment>
<dbReference type="EMBL" id="BAABCT010000001">
    <property type="protein sequence ID" value="GAA4061420.1"/>
    <property type="molecule type" value="Genomic_DNA"/>
</dbReference>
<keyword evidence="2" id="KW-1185">Reference proteome</keyword>
<gene>
    <name evidence="1" type="ORF">GCM10022389_02310</name>
</gene>
<proteinExistence type="predicted"/>
<evidence type="ECO:0000313" key="2">
    <source>
        <dbReference type="Proteomes" id="UP001500367"/>
    </source>
</evidence>
<sequence length="77" mass="8242">MGYLLKYTATKDTWGLAVKAGETFIVDQGTNAASGASLQAQLRKMGRTITTYSSIGGGVLKVGETTSSNEWIIERIK</sequence>
<accession>A0ABP7V7Y9</accession>
<reference evidence="2" key="1">
    <citation type="journal article" date="2019" name="Int. J. Syst. Evol. Microbiol.">
        <title>The Global Catalogue of Microorganisms (GCM) 10K type strain sequencing project: providing services to taxonomists for standard genome sequencing and annotation.</title>
        <authorList>
            <consortium name="The Broad Institute Genomics Platform"/>
            <consortium name="The Broad Institute Genome Sequencing Center for Infectious Disease"/>
            <person name="Wu L."/>
            <person name="Ma J."/>
        </authorList>
    </citation>
    <scope>NUCLEOTIDE SEQUENCE [LARGE SCALE GENOMIC DNA]</scope>
    <source>
        <strain evidence="2">JCM 17069</strain>
    </source>
</reference>